<dbReference type="AlphaFoldDB" id="A0AAV7WU76"/>
<evidence type="ECO:0000313" key="2">
    <source>
        <dbReference type="Proteomes" id="UP001066276"/>
    </source>
</evidence>
<dbReference type="Proteomes" id="UP001066276">
    <property type="component" value="Chromosome 1_1"/>
</dbReference>
<dbReference type="InterPro" id="IPR036691">
    <property type="entry name" value="Endo/exonu/phosph_ase_sf"/>
</dbReference>
<dbReference type="SUPFAM" id="SSF56219">
    <property type="entry name" value="DNase I-like"/>
    <property type="match status" value="1"/>
</dbReference>
<name>A0AAV7WU76_PLEWA</name>
<protein>
    <recommendedName>
        <fullName evidence="3">Reverse transcriptase</fullName>
    </recommendedName>
</protein>
<proteinExistence type="predicted"/>
<dbReference type="EMBL" id="JANPWB010000001">
    <property type="protein sequence ID" value="KAJ1217657.1"/>
    <property type="molecule type" value="Genomic_DNA"/>
</dbReference>
<dbReference type="Gene3D" id="3.60.10.10">
    <property type="entry name" value="Endonuclease/exonuclease/phosphatase"/>
    <property type="match status" value="1"/>
</dbReference>
<accession>A0AAV7WU76</accession>
<reference evidence="1" key="1">
    <citation type="journal article" date="2022" name="bioRxiv">
        <title>Sequencing and chromosome-scale assembly of the giantPleurodeles waltlgenome.</title>
        <authorList>
            <person name="Brown T."/>
            <person name="Elewa A."/>
            <person name="Iarovenko S."/>
            <person name="Subramanian E."/>
            <person name="Araus A.J."/>
            <person name="Petzold A."/>
            <person name="Susuki M."/>
            <person name="Suzuki K.-i.T."/>
            <person name="Hayashi T."/>
            <person name="Toyoda A."/>
            <person name="Oliveira C."/>
            <person name="Osipova E."/>
            <person name="Leigh N.D."/>
            <person name="Simon A."/>
            <person name="Yun M.H."/>
        </authorList>
    </citation>
    <scope>NUCLEOTIDE SEQUENCE</scope>
    <source>
        <strain evidence="1">20211129_DDA</strain>
        <tissue evidence="1">Liver</tissue>
    </source>
</reference>
<sequence>MRLHDIWRLGHPKQREYSFYSAPHNTHTRIDIIWGTRDIGSLVSESEYLAKTLSDHAPLRVTLNWGRLRQAVPTWRFQAEALQDQAFAELLKESISQYWDINAMSATTRATEWDAHKVVVRGVCISSTWRVRRSLQAEIGKLEKELRAAEIAVALGEIPHTVLKERRLKYNDADSKLRCHDYNYHLTRLQTEGDGSSRMLAWLLREDRQQSPIGAIRVGAHDMATTQVEINETFRKYYSNLYTKRTSCTASQLEAFLTDSLLPQLSQTDREKIETPMTMDEIELALTQLPRNKAPGADGLPSEYYKAHLSCLKPHLLRVFVEALTNECLPTSQREAMIVVLPKQGRDPTDVKSYRPLSLLNLDCKILGKILANALIGTCRPKWLHSKAYHLPKYSQTTEHNGGYSP</sequence>
<keyword evidence="2" id="KW-1185">Reference proteome</keyword>
<gene>
    <name evidence="1" type="ORF">NDU88_005250</name>
</gene>
<evidence type="ECO:0000313" key="1">
    <source>
        <dbReference type="EMBL" id="KAJ1217657.1"/>
    </source>
</evidence>
<dbReference type="PANTHER" id="PTHR19446">
    <property type="entry name" value="REVERSE TRANSCRIPTASES"/>
    <property type="match status" value="1"/>
</dbReference>
<evidence type="ECO:0008006" key="3">
    <source>
        <dbReference type="Google" id="ProtNLM"/>
    </source>
</evidence>
<organism evidence="1 2">
    <name type="scientific">Pleurodeles waltl</name>
    <name type="common">Iberian ribbed newt</name>
    <dbReference type="NCBI Taxonomy" id="8319"/>
    <lineage>
        <taxon>Eukaryota</taxon>
        <taxon>Metazoa</taxon>
        <taxon>Chordata</taxon>
        <taxon>Craniata</taxon>
        <taxon>Vertebrata</taxon>
        <taxon>Euteleostomi</taxon>
        <taxon>Amphibia</taxon>
        <taxon>Batrachia</taxon>
        <taxon>Caudata</taxon>
        <taxon>Salamandroidea</taxon>
        <taxon>Salamandridae</taxon>
        <taxon>Pleurodelinae</taxon>
        <taxon>Pleurodeles</taxon>
    </lineage>
</organism>
<comment type="caution">
    <text evidence="1">The sequence shown here is derived from an EMBL/GenBank/DDBJ whole genome shotgun (WGS) entry which is preliminary data.</text>
</comment>